<evidence type="ECO:0000313" key="6">
    <source>
        <dbReference type="EMBL" id="AKU91899.1"/>
    </source>
</evidence>
<dbReference type="RefSeq" id="WP_050726144.1">
    <property type="nucleotide sequence ID" value="NZ_CP012332.1"/>
</dbReference>
<reference evidence="6 7" key="1">
    <citation type="submission" date="2015-08" db="EMBL/GenBank/DDBJ databases">
        <authorList>
            <person name="Babu N.S."/>
            <person name="Beckwith C.J."/>
            <person name="Beseler K.G."/>
            <person name="Brison A."/>
            <person name="Carone J.V."/>
            <person name="Caskin T.P."/>
            <person name="Diamond M."/>
            <person name="Durham M.E."/>
            <person name="Foxe J.M."/>
            <person name="Go M."/>
            <person name="Henderson B.A."/>
            <person name="Jones I.B."/>
            <person name="McGettigan J.A."/>
            <person name="Micheletti S.J."/>
            <person name="Nasrallah M.E."/>
            <person name="Ortiz D."/>
            <person name="Piller C.R."/>
            <person name="Privatt S.R."/>
            <person name="Schneider S.L."/>
            <person name="Sharp S."/>
            <person name="Smith T.C."/>
            <person name="Stanton J.D."/>
            <person name="Ullery H.E."/>
            <person name="Wilson R.J."/>
            <person name="Serrano M.G."/>
            <person name="Buck G."/>
            <person name="Lee V."/>
            <person name="Wang Y."/>
            <person name="Carvalho R."/>
            <person name="Voegtly L."/>
            <person name="Shi R."/>
            <person name="Duckworth R."/>
            <person name="Johnson A."/>
            <person name="Loviza R."/>
            <person name="Walstead R."/>
            <person name="Shah Z."/>
            <person name="Kiflezghi M."/>
            <person name="Wade K."/>
            <person name="Ball S.L."/>
            <person name="Bradley K.W."/>
            <person name="Asai D.J."/>
            <person name="Bowman C.A."/>
            <person name="Russell D.A."/>
            <person name="Pope W.H."/>
            <person name="Jacobs-Sera D."/>
            <person name="Hendrix R.W."/>
            <person name="Hatfull G.F."/>
        </authorList>
    </citation>
    <scope>NUCLEOTIDE SEQUENCE [LARGE SCALE GENOMIC DNA]</scope>
    <source>
        <strain evidence="6 7">DSM 27710</strain>
    </source>
</reference>
<dbReference type="GO" id="GO:0051082">
    <property type="term" value="F:unfolded protein binding"/>
    <property type="evidence" value="ECO:0007669"/>
    <property type="project" value="InterPro"/>
</dbReference>
<accession>A0A0K1PFK7</accession>
<dbReference type="Pfam" id="PF00012">
    <property type="entry name" value="HSP70"/>
    <property type="match status" value="1"/>
</dbReference>
<dbReference type="GO" id="GO:0016226">
    <property type="term" value="P:iron-sulfur cluster assembly"/>
    <property type="evidence" value="ECO:0007669"/>
    <property type="project" value="InterPro"/>
</dbReference>
<evidence type="ECO:0000256" key="3">
    <source>
        <dbReference type="ARBA" id="ARBA00022840"/>
    </source>
</evidence>
<dbReference type="AlphaFoldDB" id="A0A0K1PFK7"/>
<dbReference type="PATRIC" id="fig|1391653.3.peg.2385"/>
<proteinExistence type="inferred from homology"/>
<evidence type="ECO:0000313" key="7">
    <source>
        <dbReference type="Proteomes" id="UP000055590"/>
    </source>
</evidence>
<dbReference type="Gene3D" id="3.90.640.10">
    <property type="entry name" value="Actin, Chain A, domain 4"/>
    <property type="match status" value="1"/>
</dbReference>
<name>A0A0K1PFK7_9BACT</name>
<dbReference type="PANTHER" id="PTHR19375">
    <property type="entry name" value="HEAT SHOCK PROTEIN 70KDA"/>
    <property type="match status" value="1"/>
</dbReference>
<dbReference type="FunFam" id="3.90.640.10:FF:000003">
    <property type="entry name" value="Molecular chaperone DnaK"/>
    <property type="match status" value="1"/>
</dbReference>
<dbReference type="Gene3D" id="2.60.34.10">
    <property type="entry name" value="Substrate Binding Domain Of DNAk, Chain A, domain 1"/>
    <property type="match status" value="1"/>
</dbReference>
<sequence>MAESGLLQIRDPSKPYGKPVGIDLGTTNSLVAFVDELGATSAIPVDADGSRLLPSVVHYLEDGSTLVGREARAKLATHPHETISSVKRFMGKGPGDAETKKLGHYRFRAEPGDAIVRFDVGSKIVSPVEVSAEILKTLRRKAEAALDEQVGAAVITVPAYFDDAQRQATKDAGRLAGLEVLRLISEPTAAALAYGLDRRARGTFAVYDLGGGTFDVSILELVEGVFEVKSTAGDSSLGGDDFDRALATVLLEQLSGAVGRDLAADPFAIQAALHAARTAKHELTERENALAVVELPERTIEVEVSRAQFESLIGSLVQRTAIACRRALQDAGITPAQVDGVVLVGGSTRLPLVRRFVSEIFGGKEPLGDIDPDRVVALGAAIQAENLGGKPREDLLLLDVIPLSLGVETMGGVVEKIIHRNSTIPTSAAQIFTTYADGQSGMDIHVLQGERELVQDCRSLAKFRLGGIPPMPANMGRVQVTFAVDADGILSVSAKELTTGAEQSIVVEPSHGLTDEEVEEMLIASLENAEEDVAVRLAAEARVEAERVMYDLHKALESDAALLEPGEREAIAAAEAKVREAMTLSDHDRINVAVADLDHASAAFAQRRMERAIRNALTGHSVEEFE</sequence>
<dbReference type="InterPro" id="IPR029047">
    <property type="entry name" value="HSP70_peptide-bd_sf"/>
</dbReference>
<dbReference type="STRING" id="1391653.AKJ08_2286"/>
<dbReference type="NCBIfam" id="NF003520">
    <property type="entry name" value="PRK05183.1"/>
    <property type="match status" value="1"/>
</dbReference>
<keyword evidence="4" id="KW-0143">Chaperone</keyword>
<keyword evidence="3 5" id="KW-0067">ATP-binding</keyword>
<dbReference type="InterPro" id="IPR010236">
    <property type="entry name" value="ISC_FeS_clus_asmbl_HscA"/>
</dbReference>
<protein>
    <submittedName>
        <fullName evidence="6">Chaperone protein HscA</fullName>
    </submittedName>
</protein>
<dbReference type="SUPFAM" id="SSF53067">
    <property type="entry name" value="Actin-like ATPase domain"/>
    <property type="match status" value="2"/>
</dbReference>
<evidence type="ECO:0000256" key="4">
    <source>
        <dbReference type="ARBA" id="ARBA00023186"/>
    </source>
</evidence>
<dbReference type="GO" id="GO:0140662">
    <property type="term" value="F:ATP-dependent protein folding chaperone"/>
    <property type="evidence" value="ECO:0007669"/>
    <property type="project" value="InterPro"/>
</dbReference>
<dbReference type="GO" id="GO:0005524">
    <property type="term" value="F:ATP binding"/>
    <property type="evidence" value="ECO:0007669"/>
    <property type="project" value="UniProtKB-KW"/>
</dbReference>
<dbReference type="InterPro" id="IPR029048">
    <property type="entry name" value="HSP70_C_sf"/>
</dbReference>
<evidence type="ECO:0000256" key="1">
    <source>
        <dbReference type="ARBA" id="ARBA00007381"/>
    </source>
</evidence>
<dbReference type="InterPro" id="IPR018181">
    <property type="entry name" value="Heat_shock_70_CS"/>
</dbReference>
<dbReference type="SUPFAM" id="SSF100920">
    <property type="entry name" value="Heat shock protein 70kD (HSP70), peptide-binding domain"/>
    <property type="match status" value="1"/>
</dbReference>
<dbReference type="OrthoDB" id="9766019at2"/>
<dbReference type="PRINTS" id="PR00301">
    <property type="entry name" value="HEATSHOCK70"/>
</dbReference>
<dbReference type="InterPro" id="IPR043129">
    <property type="entry name" value="ATPase_NBD"/>
</dbReference>
<dbReference type="EMBL" id="CP012332">
    <property type="protein sequence ID" value="AKU91899.1"/>
    <property type="molecule type" value="Genomic_DNA"/>
</dbReference>
<dbReference type="GO" id="GO:0016887">
    <property type="term" value="F:ATP hydrolysis activity"/>
    <property type="evidence" value="ECO:0007669"/>
    <property type="project" value="InterPro"/>
</dbReference>
<dbReference type="Proteomes" id="UP000055590">
    <property type="component" value="Chromosome"/>
</dbReference>
<dbReference type="PROSITE" id="PS01036">
    <property type="entry name" value="HSP70_3"/>
    <property type="match status" value="1"/>
</dbReference>
<dbReference type="KEGG" id="vin:AKJ08_2286"/>
<dbReference type="PROSITE" id="PS00297">
    <property type="entry name" value="HSP70_1"/>
    <property type="match status" value="1"/>
</dbReference>
<dbReference type="Gene3D" id="3.30.420.40">
    <property type="match status" value="2"/>
</dbReference>
<evidence type="ECO:0000256" key="2">
    <source>
        <dbReference type="ARBA" id="ARBA00022741"/>
    </source>
</evidence>
<dbReference type="PROSITE" id="PS00329">
    <property type="entry name" value="HSP70_2"/>
    <property type="match status" value="1"/>
</dbReference>
<gene>
    <name evidence="6" type="ORF">AKJ08_2286</name>
</gene>
<dbReference type="SUPFAM" id="SSF100934">
    <property type="entry name" value="Heat shock protein 70kD (HSP70), C-terminal subdomain"/>
    <property type="match status" value="1"/>
</dbReference>
<keyword evidence="2 5" id="KW-0547">Nucleotide-binding</keyword>
<comment type="similarity">
    <text evidence="1 5">Belongs to the heat shock protein 70 family.</text>
</comment>
<organism evidence="6 7">
    <name type="scientific">Vulgatibacter incomptus</name>
    <dbReference type="NCBI Taxonomy" id="1391653"/>
    <lineage>
        <taxon>Bacteria</taxon>
        <taxon>Pseudomonadati</taxon>
        <taxon>Myxococcota</taxon>
        <taxon>Myxococcia</taxon>
        <taxon>Myxococcales</taxon>
        <taxon>Cystobacterineae</taxon>
        <taxon>Vulgatibacteraceae</taxon>
        <taxon>Vulgatibacter</taxon>
    </lineage>
</organism>
<evidence type="ECO:0000256" key="5">
    <source>
        <dbReference type="RuleBase" id="RU003322"/>
    </source>
</evidence>
<dbReference type="InterPro" id="IPR013126">
    <property type="entry name" value="Hsp_70_fam"/>
</dbReference>
<keyword evidence="7" id="KW-1185">Reference proteome</keyword>
<dbReference type="NCBIfam" id="TIGR01991">
    <property type="entry name" value="HscA"/>
    <property type="match status" value="1"/>
</dbReference>
<dbReference type="Gene3D" id="1.20.1270.10">
    <property type="match status" value="1"/>
</dbReference>